<evidence type="ECO:0000313" key="4">
    <source>
        <dbReference type="Proteomes" id="UP000241546"/>
    </source>
</evidence>
<gene>
    <name evidence="3" type="ORF">BBK36DRAFT_1109753</name>
</gene>
<dbReference type="PROSITE" id="PS00463">
    <property type="entry name" value="ZN2_CY6_FUNGAL_1"/>
    <property type="match status" value="1"/>
</dbReference>
<dbReference type="CDD" id="cd12148">
    <property type="entry name" value="fungal_TF_MHR"/>
    <property type="match status" value="1"/>
</dbReference>
<dbReference type="Pfam" id="PF00172">
    <property type="entry name" value="Zn_clus"/>
    <property type="match status" value="1"/>
</dbReference>
<name>A0A2T4BJC3_9HYPO</name>
<proteinExistence type="predicted"/>
<dbReference type="EMBL" id="KZ680208">
    <property type="protein sequence ID" value="PTB69424.1"/>
    <property type="molecule type" value="Genomic_DNA"/>
</dbReference>
<dbReference type="GO" id="GO:0000981">
    <property type="term" value="F:DNA-binding transcription factor activity, RNA polymerase II-specific"/>
    <property type="evidence" value="ECO:0007669"/>
    <property type="project" value="InterPro"/>
</dbReference>
<dbReference type="PROSITE" id="PS50048">
    <property type="entry name" value="ZN2_CY6_FUNGAL_2"/>
    <property type="match status" value="1"/>
</dbReference>
<dbReference type="OrthoDB" id="3522308at2759"/>
<protein>
    <recommendedName>
        <fullName evidence="2">Zn(2)-C6 fungal-type domain-containing protein</fullName>
    </recommendedName>
</protein>
<dbReference type="AlphaFoldDB" id="A0A2T4BJC3"/>
<dbReference type="CDD" id="cd00067">
    <property type="entry name" value="GAL4"/>
    <property type="match status" value="1"/>
</dbReference>
<dbReference type="Gene3D" id="4.10.240.10">
    <property type="entry name" value="Zn(2)-C6 fungal-type DNA-binding domain"/>
    <property type="match status" value="1"/>
</dbReference>
<reference evidence="4" key="1">
    <citation type="submission" date="2016-07" db="EMBL/GenBank/DDBJ databases">
        <title>Multiple horizontal gene transfer events from other fungi enriched the ability of initially mycotrophic Trichoderma (Ascomycota) to feed on dead plant biomass.</title>
        <authorList>
            <consortium name="DOE Joint Genome Institute"/>
            <person name="Atanasova L."/>
            <person name="Chenthamara K."/>
            <person name="Zhang J."/>
            <person name="Grujic M."/>
            <person name="Henrissat B."/>
            <person name="Kuo A."/>
            <person name="Aerts A."/>
            <person name="Salamov A."/>
            <person name="Lipzen A."/>
            <person name="Labutti K."/>
            <person name="Barry K."/>
            <person name="Miao Y."/>
            <person name="Rahimi M.J."/>
            <person name="Shen Q."/>
            <person name="Grigoriev I.V."/>
            <person name="Kubicek C.P."/>
            <person name="Druzhinina I.S."/>
        </authorList>
    </citation>
    <scope>NUCLEOTIDE SEQUENCE [LARGE SCALE GENOMIC DNA]</scope>
    <source>
        <strain evidence="4">TUCIM 6016</strain>
    </source>
</reference>
<dbReference type="SUPFAM" id="SSF57701">
    <property type="entry name" value="Zn2/Cys6 DNA-binding domain"/>
    <property type="match status" value="1"/>
</dbReference>
<evidence type="ECO:0000256" key="1">
    <source>
        <dbReference type="ARBA" id="ARBA00023242"/>
    </source>
</evidence>
<organism evidence="3 4">
    <name type="scientific">Trichoderma citrinoviride</name>
    <dbReference type="NCBI Taxonomy" id="58853"/>
    <lineage>
        <taxon>Eukaryota</taxon>
        <taxon>Fungi</taxon>
        <taxon>Dikarya</taxon>
        <taxon>Ascomycota</taxon>
        <taxon>Pezizomycotina</taxon>
        <taxon>Sordariomycetes</taxon>
        <taxon>Hypocreomycetidae</taxon>
        <taxon>Hypocreales</taxon>
        <taxon>Hypocreaceae</taxon>
        <taxon>Trichoderma</taxon>
    </lineage>
</organism>
<keyword evidence="1" id="KW-0539">Nucleus</keyword>
<dbReference type="Proteomes" id="UP000241546">
    <property type="component" value="Unassembled WGS sequence"/>
</dbReference>
<evidence type="ECO:0000259" key="2">
    <source>
        <dbReference type="PROSITE" id="PS50048"/>
    </source>
</evidence>
<dbReference type="InterPro" id="IPR036864">
    <property type="entry name" value="Zn2-C6_fun-type_DNA-bd_sf"/>
</dbReference>
<sequence>MQASASASDPTPPPPAQFSVFGRAAGVCRQCRASKTRCDKILPSCNRCVSRKARCVYGRRISTSNSAGGVSAEDREEAQLPPQDGETACIFGASLDTCYKLVGMISVALLSGVDDAEQDALLLRMAFKAMGLTTVSVVQTYRRAVHDWFPVVSDDQFSHFLDTHSLTNCPAIDGMLVLAMGLVAQPPCTHQSHGICNSLYKAVKQSFMLLQTSASPSIQVLQIGLLLSLFEYGHGLDQEAELTVSACTAFCDSHRTLCIAGVDADRATDKATICRKAVVILDCLIALPTPATSERTPKESILHAVAVSCRSNDGKFEEICGTSSNFDVLFHVAGVVREAIHYIKDERKGSSPANSYNVAESRLRSVCYALIRAAGPNSFMFCDSIALALRYVQLLSLTFDTNIKPDAHKLPI</sequence>
<keyword evidence="4" id="KW-1185">Reference proteome</keyword>
<dbReference type="InterPro" id="IPR001138">
    <property type="entry name" value="Zn2Cys6_DnaBD"/>
</dbReference>
<dbReference type="SMART" id="SM00066">
    <property type="entry name" value="GAL4"/>
    <property type="match status" value="1"/>
</dbReference>
<feature type="domain" description="Zn(2)-C6 fungal-type" evidence="2">
    <location>
        <begin position="27"/>
        <end position="57"/>
    </location>
</feature>
<dbReference type="RefSeq" id="XP_024752744.1">
    <property type="nucleotide sequence ID" value="XM_024889508.1"/>
</dbReference>
<evidence type="ECO:0000313" key="3">
    <source>
        <dbReference type="EMBL" id="PTB69424.1"/>
    </source>
</evidence>
<accession>A0A2T4BJC3</accession>
<dbReference type="GeneID" id="36597627"/>
<dbReference type="GO" id="GO:0008270">
    <property type="term" value="F:zinc ion binding"/>
    <property type="evidence" value="ECO:0007669"/>
    <property type="project" value="InterPro"/>
</dbReference>